<feature type="region of interest" description="Disordered" evidence="7">
    <location>
        <begin position="64"/>
        <end position="89"/>
    </location>
</feature>
<dbReference type="PRINTS" id="PR00364">
    <property type="entry name" value="DISEASERSIST"/>
</dbReference>
<evidence type="ECO:0000313" key="13">
    <source>
        <dbReference type="Proteomes" id="UP000826271"/>
    </source>
</evidence>
<evidence type="ECO:0000259" key="11">
    <source>
        <dbReference type="Pfam" id="PF25019"/>
    </source>
</evidence>
<dbReference type="GO" id="GO:0005524">
    <property type="term" value="F:ATP binding"/>
    <property type="evidence" value="ECO:0007669"/>
    <property type="project" value="UniProtKB-KW"/>
</dbReference>
<dbReference type="Gene3D" id="1.20.5.4130">
    <property type="match status" value="1"/>
</dbReference>
<keyword evidence="5" id="KW-0611">Plant defense</keyword>
<keyword evidence="3" id="KW-0677">Repeat</keyword>
<dbReference type="Gene3D" id="3.80.10.10">
    <property type="entry name" value="Ribonuclease Inhibitor"/>
    <property type="match status" value="1"/>
</dbReference>
<sequence>MLDANDEVASLSSNLEKIHQVLADADQKGVTDPKVKSWLEKLQDIAYEIDDAVDKWEVENIRQQYGESEDSSGSSEDPSMAEEESSSRGEDDIKIISIVGTGGMGKTTLAQLAFDEIKNQKVFKTMWICVSDPFDGIKVAQTILDQLHVSYSTSSQFQTLLDIIEESTLGKKFFLVLDDVWTEKDTMWKPLRKSLSSGVPGSRILVTTRKEEVAEVMGSTHIYPLEGISDIDCWLVLSQIAFKGRRESHCKMLEKTGQKIAEKCKGMPLAAKTIGGLLHSKTTLQQWENVLNSEVWELEEVKKDLFPLLTLSYNELEPAIKCRFSYCATFPKDTIIDVDDLIRTWMAQGFLSSSDTMELQGREYFEDLAMRSFFQDFELSDLPNSIESCKMHDIVHDFAQFLTKNECLIVGEAHGGQRVVAGHDARHLSLIQCQDKTNFSFFPQLRSFFCKDLEIPPYLFSHLKRVRLLSLGKLEELEASSEWRDLRQLQGILRIRIMGDMEEVEVKEAELKNKIFLQFLELDVERDELLEIMEDIHPPPHLEGLTFKGLRLPKWSTTLIQLRKLEFSGNNMYDFSWSLPPLRKLPFLEELVIDDVQTLDRELLGMI</sequence>
<dbReference type="Gene3D" id="1.10.8.430">
    <property type="entry name" value="Helical domain of apoptotic protease-activating factors"/>
    <property type="match status" value="1"/>
</dbReference>
<evidence type="ECO:0000259" key="8">
    <source>
        <dbReference type="Pfam" id="PF00931"/>
    </source>
</evidence>
<evidence type="ECO:0000256" key="3">
    <source>
        <dbReference type="ARBA" id="ARBA00022737"/>
    </source>
</evidence>
<comment type="caution">
    <text evidence="12">The sequence shown here is derived from an EMBL/GenBank/DDBJ whole genome shotgun (WGS) entry which is preliminary data.</text>
</comment>
<evidence type="ECO:0000256" key="7">
    <source>
        <dbReference type="SAM" id="MobiDB-lite"/>
    </source>
</evidence>
<evidence type="ECO:0000259" key="9">
    <source>
        <dbReference type="Pfam" id="PF18052"/>
    </source>
</evidence>
<dbReference type="Pfam" id="PF00931">
    <property type="entry name" value="NB-ARC"/>
    <property type="match status" value="1"/>
</dbReference>
<dbReference type="InterPro" id="IPR036388">
    <property type="entry name" value="WH-like_DNA-bd_sf"/>
</dbReference>
<dbReference type="Gene3D" id="1.10.10.10">
    <property type="entry name" value="Winged helix-like DNA-binding domain superfamily/Winged helix DNA-binding domain"/>
    <property type="match status" value="1"/>
</dbReference>
<dbReference type="FunFam" id="1.10.10.10:FF:000322">
    <property type="entry name" value="Probable disease resistance protein At1g63360"/>
    <property type="match status" value="1"/>
</dbReference>
<evidence type="ECO:0000256" key="4">
    <source>
        <dbReference type="ARBA" id="ARBA00022741"/>
    </source>
</evidence>
<protein>
    <submittedName>
        <fullName evidence="12">Uncharacterized protein</fullName>
    </submittedName>
</protein>
<dbReference type="SUPFAM" id="SSF52058">
    <property type="entry name" value="L domain-like"/>
    <property type="match status" value="1"/>
</dbReference>
<dbReference type="InterPro" id="IPR044974">
    <property type="entry name" value="Disease_R_plants"/>
</dbReference>
<dbReference type="Pfam" id="PF25019">
    <property type="entry name" value="LRR_R13L1-DRL21"/>
    <property type="match status" value="1"/>
</dbReference>
<evidence type="ECO:0000256" key="1">
    <source>
        <dbReference type="ARBA" id="ARBA00008894"/>
    </source>
</evidence>
<evidence type="ECO:0000259" key="10">
    <source>
        <dbReference type="Pfam" id="PF23559"/>
    </source>
</evidence>
<dbReference type="InterPro" id="IPR002182">
    <property type="entry name" value="NB-ARC"/>
</dbReference>
<dbReference type="PANTHER" id="PTHR23155">
    <property type="entry name" value="DISEASE RESISTANCE PROTEIN RP"/>
    <property type="match status" value="1"/>
</dbReference>
<comment type="similarity">
    <text evidence="1">Belongs to the disease resistance NB-LRR family.</text>
</comment>
<feature type="domain" description="R13L1/DRL21-like LRR repeat region" evidence="11">
    <location>
        <begin position="482"/>
        <end position="595"/>
    </location>
</feature>
<evidence type="ECO:0000256" key="6">
    <source>
        <dbReference type="ARBA" id="ARBA00022840"/>
    </source>
</evidence>
<keyword evidence="6" id="KW-0067">ATP-binding</keyword>
<dbReference type="InterPro" id="IPR056789">
    <property type="entry name" value="LRR_R13L1-DRL21"/>
</dbReference>
<organism evidence="12 13">
    <name type="scientific">Buddleja alternifolia</name>
    <dbReference type="NCBI Taxonomy" id="168488"/>
    <lineage>
        <taxon>Eukaryota</taxon>
        <taxon>Viridiplantae</taxon>
        <taxon>Streptophyta</taxon>
        <taxon>Embryophyta</taxon>
        <taxon>Tracheophyta</taxon>
        <taxon>Spermatophyta</taxon>
        <taxon>Magnoliopsida</taxon>
        <taxon>eudicotyledons</taxon>
        <taxon>Gunneridae</taxon>
        <taxon>Pentapetalae</taxon>
        <taxon>asterids</taxon>
        <taxon>lamiids</taxon>
        <taxon>Lamiales</taxon>
        <taxon>Scrophulariaceae</taxon>
        <taxon>Buddlejeae</taxon>
        <taxon>Buddleja</taxon>
    </lineage>
</organism>
<keyword evidence="4" id="KW-0547">Nucleotide-binding</keyword>
<dbReference type="Pfam" id="PF18052">
    <property type="entry name" value="Rx_N"/>
    <property type="match status" value="1"/>
</dbReference>
<reference evidence="12" key="1">
    <citation type="submission" date="2019-10" db="EMBL/GenBank/DDBJ databases">
        <authorList>
            <person name="Zhang R."/>
            <person name="Pan Y."/>
            <person name="Wang J."/>
            <person name="Ma R."/>
            <person name="Yu S."/>
        </authorList>
    </citation>
    <scope>NUCLEOTIDE SEQUENCE</scope>
    <source>
        <strain evidence="12">LA-IB0</strain>
        <tissue evidence="12">Leaf</tissue>
    </source>
</reference>
<dbReference type="Gene3D" id="3.40.50.300">
    <property type="entry name" value="P-loop containing nucleotide triphosphate hydrolases"/>
    <property type="match status" value="1"/>
</dbReference>
<dbReference type="Pfam" id="PF23559">
    <property type="entry name" value="WHD_DRP"/>
    <property type="match status" value="1"/>
</dbReference>
<evidence type="ECO:0000256" key="5">
    <source>
        <dbReference type="ARBA" id="ARBA00022821"/>
    </source>
</evidence>
<keyword evidence="13" id="KW-1185">Reference proteome</keyword>
<dbReference type="PANTHER" id="PTHR23155:SF1241">
    <property type="entry name" value="DISEASE RESISTANCE RPP13-LIKE PROTEIN 1-RELATED"/>
    <property type="match status" value="1"/>
</dbReference>
<dbReference type="GO" id="GO:0098542">
    <property type="term" value="P:defense response to other organism"/>
    <property type="evidence" value="ECO:0007669"/>
    <property type="project" value="TreeGrafter"/>
</dbReference>
<feature type="domain" description="Disease resistance protein winged helix" evidence="10">
    <location>
        <begin position="330"/>
        <end position="399"/>
    </location>
</feature>
<proteinExistence type="inferred from homology"/>
<feature type="domain" description="NB-ARC" evidence="8">
    <location>
        <begin position="90"/>
        <end position="245"/>
    </location>
</feature>
<evidence type="ECO:0000313" key="12">
    <source>
        <dbReference type="EMBL" id="KAG8369935.1"/>
    </source>
</evidence>
<dbReference type="InterPro" id="IPR027417">
    <property type="entry name" value="P-loop_NTPase"/>
</dbReference>
<gene>
    <name evidence="12" type="ORF">BUALT_Bualt14G0065000</name>
</gene>
<evidence type="ECO:0000256" key="2">
    <source>
        <dbReference type="ARBA" id="ARBA00022614"/>
    </source>
</evidence>
<dbReference type="InterPro" id="IPR058922">
    <property type="entry name" value="WHD_DRP"/>
</dbReference>
<dbReference type="InterPro" id="IPR042197">
    <property type="entry name" value="Apaf_helical"/>
</dbReference>
<dbReference type="AlphaFoldDB" id="A0AAV6WM18"/>
<accession>A0AAV6WM18</accession>
<dbReference type="InterPro" id="IPR032675">
    <property type="entry name" value="LRR_dom_sf"/>
</dbReference>
<dbReference type="SUPFAM" id="SSF52540">
    <property type="entry name" value="P-loop containing nucleoside triphosphate hydrolases"/>
    <property type="match status" value="1"/>
</dbReference>
<name>A0AAV6WM18_9LAMI</name>
<keyword evidence="2" id="KW-0433">Leucine-rich repeat</keyword>
<dbReference type="EMBL" id="WHWC01000014">
    <property type="protein sequence ID" value="KAG8369935.1"/>
    <property type="molecule type" value="Genomic_DNA"/>
</dbReference>
<dbReference type="GO" id="GO:0043531">
    <property type="term" value="F:ADP binding"/>
    <property type="evidence" value="ECO:0007669"/>
    <property type="project" value="InterPro"/>
</dbReference>
<dbReference type="InterPro" id="IPR041118">
    <property type="entry name" value="Rx_N"/>
</dbReference>
<dbReference type="Proteomes" id="UP000826271">
    <property type="component" value="Unassembled WGS sequence"/>
</dbReference>
<feature type="domain" description="Disease resistance N-terminal" evidence="9">
    <location>
        <begin position="3"/>
        <end position="70"/>
    </location>
</feature>